<feature type="signal peptide" evidence="1">
    <location>
        <begin position="1"/>
        <end position="19"/>
    </location>
</feature>
<sequence length="50" mass="5414">MKKIIFLLSVLLLISCAAKKEKTADQPVLHNGKCANAGKAINCTWNDVSI</sequence>
<name>A0ABS5SXH7_9GAMM</name>
<keyword evidence="3" id="KW-1185">Reference proteome</keyword>
<evidence type="ECO:0008006" key="4">
    <source>
        <dbReference type="Google" id="ProtNLM"/>
    </source>
</evidence>
<dbReference type="Proteomes" id="UP000790096">
    <property type="component" value="Unassembled WGS sequence"/>
</dbReference>
<keyword evidence="1" id="KW-0732">Signal</keyword>
<protein>
    <recommendedName>
        <fullName evidence="4">Lipoprotein</fullName>
    </recommendedName>
</protein>
<evidence type="ECO:0000256" key="1">
    <source>
        <dbReference type="SAM" id="SignalP"/>
    </source>
</evidence>
<proteinExistence type="predicted"/>
<feature type="chain" id="PRO_5045206275" description="Lipoprotein" evidence="1">
    <location>
        <begin position="20"/>
        <end position="50"/>
    </location>
</feature>
<dbReference type="RefSeq" id="WP_214237357.1">
    <property type="nucleotide sequence ID" value="NZ_JABBFR010000011.1"/>
</dbReference>
<evidence type="ECO:0000313" key="2">
    <source>
        <dbReference type="EMBL" id="MBT0724701.1"/>
    </source>
</evidence>
<dbReference type="PROSITE" id="PS51257">
    <property type="entry name" value="PROKAR_LIPOPROTEIN"/>
    <property type="match status" value="1"/>
</dbReference>
<gene>
    <name evidence="2" type="ORF">HH682_09680</name>
</gene>
<evidence type="ECO:0000313" key="3">
    <source>
        <dbReference type="Proteomes" id="UP000790096"/>
    </source>
</evidence>
<accession>A0ABS5SXH7</accession>
<dbReference type="EMBL" id="JABBFR010000011">
    <property type="protein sequence ID" value="MBT0724701.1"/>
    <property type="molecule type" value="Genomic_DNA"/>
</dbReference>
<comment type="caution">
    <text evidence="2">The sequence shown here is derived from an EMBL/GenBank/DDBJ whole genome shotgun (WGS) entry which is preliminary data.</text>
</comment>
<organism evidence="2 3">
    <name type="scientific">Rosenbergiella gaditana</name>
    <dbReference type="NCBI Taxonomy" id="2726987"/>
    <lineage>
        <taxon>Bacteria</taxon>
        <taxon>Pseudomonadati</taxon>
        <taxon>Pseudomonadota</taxon>
        <taxon>Gammaproteobacteria</taxon>
        <taxon>Enterobacterales</taxon>
        <taxon>Erwiniaceae</taxon>
        <taxon>Rosenbergiella</taxon>
    </lineage>
</organism>
<reference evidence="2 3" key="1">
    <citation type="submission" date="2020-04" db="EMBL/GenBank/DDBJ databases">
        <title>Genome sequencing of Rosenbergiella species.</title>
        <authorList>
            <person name="Alvarez-Perez S."/>
            <person name="Lievens B."/>
        </authorList>
    </citation>
    <scope>NUCLEOTIDE SEQUENCE [LARGE SCALE GENOMIC DNA]</scope>
    <source>
        <strain evidence="2 3">S61</strain>
    </source>
</reference>